<proteinExistence type="predicted"/>
<organism evidence="2 3">
    <name type="scientific">Wenzhouxiangella marina</name>
    <dbReference type="NCBI Taxonomy" id="1579979"/>
    <lineage>
        <taxon>Bacteria</taxon>
        <taxon>Pseudomonadati</taxon>
        <taxon>Pseudomonadota</taxon>
        <taxon>Gammaproteobacteria</taxon>
        <taxon>Chromatiales</taxon>
        <taxon>Wenzhouxiangellaceae</taxon>
        <taxon>Wenzhouxiangella</taxon>
    </lineage>
</organism>
<dbReference type="Proteomes" id="UP000066624">
    <property type="component" value="Chromosome"/>
</dbReference>
<evidence type="ECO:0000313" key="2">
    <source>
        <dbReference type="EMBL" id="AKS41538.1"/>
    </source>
</evidence>
<accession>A0A0K0XV32</accession>
<dbReference type="KEGG" id="wma:WM2015_1164"/>
<feature type="chain" id="PRO_5005454491" description="Secreted protein" evidence="1">
    <location>
        <begin position="21"/>
        <end position="212"/>
    </location>
</feature>
<gene>
    <name evidence="2" type="ORF">WM2015_1164</name>
</gene>
<keyword evidence="3" id="KW-1185">Reference proteome</keyword>
<reference evidence="2 3" key="1">
    <citation type="submission" date="2015-07" db="EMBL/GenBank/DDBJ databases">
        <authorList>
            <person name="Noorani M."/>
        </authorList>
    </citation>
    <scope>NUCLEOTIDE SEQUENCE [LARGE SCALE GENOMIC DNA]</scope>
    <source>
        <strain evidence="2 3">KCTC 42284</strain>
    </source>
</reference>
<sequence length="212" mass="23074">MKHVIMAAVVLASATAAVQAQDSVYTPLDKERCQILLEETEAPGAYTESRCTGHGGWSLFLRSGEHGESSAYSQGSAIPKDFEYGGYVGNFGNYHDVVEWRLDSDGVPFATIHRYHSAVVVENGDMAPTSVLIVTGLRPGGERESCHIGYILASEVADANVQARRMADEIAPLIDCEDHQPFRIDTSVPDVHQLMSLHPRLGKSSGQDEDRS</sequence>
<evidence type="ECO:0008006" key="4">
    <source>
        <dbReference type="Google" id="ProtNLM"/>
    </source>
</evidence>
<evidence type="ECO:0000256" key="1">
    <source>
        <dbReference type="SAM" id="SignalP"/>
    </source>
</evidence>
<dbReference type="EMBL" id="CP012154">
    <property type="protein sequence ID" value="AKS41538.1"/>
    <property type="molecule type" value="Genomic_DNA"/>
</dbReference>
<protein>
    <recommendedName>
        <fullName evidence="4">Secreted protein</fullName>
    </recommendedName>
</protein>
<feature type="signal peptide" evidence="1">
    <location>
        <begin position="1"/>
        <end position="20"/>
    </location>
</feature>
<dbReference type="AlphaFoldDB" id="A0A0K0XV32"/>
<keyword evidence="1" id="KW-0732">Signal</keyword>
<evidence type="ECO:0000313" key="3">
    <source>
        <dbReference type="Proteomes" id="UP000066624"/>
    </source>
</evidence>
<name>A0A0K0XV32_9GAMM</name>